<evidence type="ECO:0000256" key="1">
    <source>
        <dbReference type="SAM" id="Phobius"/>
    </source>
</evidence>
<evidence type="ECO:0000313" key="3">
    <source>
        <dbReference type="Proteomes" id="UP000235616"/>
    </source>
</evidence>
<feature type="transmembrane region" description="Helical" evidence="1">
    <location>
        <begin position="12"/>
        <end position="37"/>
    </location>
</feature>
<keyword evidence="1" id="KW-0812">Transmembrane</keyword>
<name>A0A2N7VM97_9BURK</name>
<dbReference type="OrthoDB" id="6982557at2"/>
<protein>
    <submittedName>
        <fullName evidence="2">Uncharacterized protein</fullName>
    </submittedName>
</protein>
<proteinExistence type="predicted"/>
<accession>A0A2N7VM97</accession>
<evidence type="ECO:0000313" key="2">
    <source>
        <dbReference type="EMBL" id="PMS18279.1"/>
    </source>
</evidence>
<feature type="transmembrane region" description="Helical" evidence="1">
    <location>
        <begin position="149"/>
        <end position="171"/>
    </location>
</feature>
<organism evidence="2 3">
    <name type="scientific">Trinickia dabaoshanensis</name>
    <dbReference type="NCBI Taxonomy" id="564714"/>
    <lineage>
        <taxon>Bacteria</taxon>
        <taxon>Pseudomonadati</taxon>
        <taxon>Pseudomonadota</taxon>
        <taxon>Betaproteobacteria</taxon>
        <taxon>Burkholderiales</taxon>
        <taxon>Burkholderiaceae</taxon>
        <taxon>Trinickia</taxon>
    </lineage>
</organism>
<keyword evidence="1" id="KW-1133">Transmembrane helix</keyword>
<dbReference type="EMBL" id="PNYA01000015">
    <property type="protein sequence ID" value="PMS18279.1"/>
    <property type="molecule type" value="Genomic_DNA"/>
</dbReference>
<sequence length="393" mass="43257">MRGCTVAQRGYAGILGGFVTVLVGSPLIAFLCIGWYARFHEFENSLKDKALSAYLQRYWSKRLIDELNGSYGDSDASNGNGWRERADSSPELCDRLFTRIYHEQYGLLAFVLPYLILLSVAYAAATVLARNYTFGPCNGINASTCVYGITQQILVASFGGALMFIVSDSVLSIRRRALNVSDVYWYALRIMLAIPLALVAGGMDGKSVVIVFALATFPIDALMKVVRRMGFPQVTQAETDLSAPDKLLSLSGVTLPIVAVFEAEGVNSIEQVGAADPVVLSIRTGFPFRFTLRLCSQAIVQRHLGNDVDKLIPVGLADVLPIYFIAKTLNNEWEPKFPKVDDVDEIIKNAAARLLPKDDETQRIAIIKMKFRQIAAEEFTVMLARITPLDPGL</sequence>
<keyword evidence="3" id="KW-1185">Reference proteome</keyword>
<gene>
    <name evidence="2" type="ORF">C0Z18_16975</name>
</gene>
<comment type="caution">
    <text evidence="2">The sequence shown here is derived from an EMBL/GenBank/DDBJ whole genome shotgun (WGS) entry which is preliminary data.</text>
</comment>
<dbReference type="AlphaFoldDB" id="A0A2N7VM97"/>
<feature type="transmembrane region" description="Helical" evidence="1">
    <location>
        <begin position="105"/>
        <end position="129"/>
    </location>
</feature>
<dbReference type="Proteomes" id="UP000235616">
    <property type="component" value="Unassembled WGS sequence"/>
</dbReference>
<keyword evidence="1" id="KW-0472">Membrane</keyword>
<reference evidence="2 3" key="1">
    <citation type="submission" date="2018-01" db="EMBL/GenBank/DDBJ databases">
        <title>Whole genome analyses suggest that Burkholderia sensu lato contains two further novel genera in the rhizoxinica-symbiotica group Mycetohabitans gen. nov., and Trinickia gen. nov.: implications for the evolution of diazotrophy and nodulation in the Burkholderiaceae.</title>
        <authorList>
            <person name="Estrada-de los Santos P."/>
            <person name="Palmer M."/>
            <person name="Chavez-Ramirez B."/>
            <person name="Beukes C."/>
            <person name="Steenkamp E.T."/>
            <person name="Hirsch A.M."/>
            <person name="Manyaka P."/>
            <person name="Maluk M."/>
            <person name="Lafos M."/>
            <person name="Crook M."/>
            <person name="Gross E."/>
            <person name="Simon M.F."/>
            <person name="Bueno dos Reis Junior F."/>
            <person name="Poole P.S."/>
            <person name="Venter S.N."/>
            <person name="James E.K."/>
        </authorList>
    </citation>
    <scope>NUCLEOTIDE SEQUENCE [LARGE SCALE GENOMIC DNA]</scope>
    <source>
        <strain evidence="2 3">GIMN1.004</strain>
    </source>
</reference>